<protein>
    <submittedName>
        <fullName evidence="2">Nuclear transport factor 2 family protein</fullName>
    </submittedName>
</protein>
<dbReference type="Proteomes" id="UP000502502">
    <property type="component" value="Chromosome"/>
</dbReference>
<feature type="chain" id="PRO_5026110391" evidence="1">
    <location>
        <begin position="20"/>
        <end position="172"/>
    </location>
</feature>
<keyword evidence="3" id="KW-1185">Reference proteome</keyword>
<dbReference type="InterPro" id="IPR032710">
    <property type="entry name" value="NTF2-like_dom_sf"/>
</dbReference>
<reference evidence="2 3" key="1">
    <citation type="submission" date="2020-03" db="EMBL/GenBank/DDBJ databases">
        <title>Sphingomonas sp. nov., isolated from fish.</title>
        <authorList>
            <person name="Hyun D.-W."/>
            <person name="Bae J.-W."/>
        </authorList>
    </citation>
    <scope>NUCLEOTIDE SEQUENCE [LARGE SCALE GENOMIC DNA]</scope>
    <source>
        <strain evidence="2 3">HDW15C</strain>
    </source>
</reference>
<dbReference type="SUPFAM" id="SSF54427">
    <property type="entry name" value="NTF2-like"/>
    <property type="match status" value="1"/>
</dbReference>
<dbReference type="Gene3D" id="3.10.450.50">
    <property type="match status" value="1"/>
</dbReference>
<organism evidence="2 3">
    <name type="scientific">Sphingomonas sinipercae</name>
    <dbReference type="NCBI Taxonomy" id="2714944"/>
    <lineage>
        <taxon>Bacteria</taxon>
        <taxon>Pseudomonadati</taxon>
        <taxon>Pseudomonadota</taxon>
        <taxon>Alphaproteobacteria</taxon>
        <taxon>Sphingomonadales</taxon>
        <taxon>Sphingomonadaceae</taxon>
        <taxon>Sphingomonas</taxon>
    </lineage>
</organism>
<gene>
    <name evidence="2" type="ORF">G7078_05335</name>
</gene>
<evidence type="ECO:0000256" key="1">
    <source>
        <dbReference type="SAM" id="SignalP"/>
    </source>
</evidence>
<accession>A0A6G7ZMZ5</accession>
<name>A0A6G7ZMZ5_9SPHN</name>
<sequence>MIRAFAIAGALALAGCATTTPTGTKMTAANPADLAAIDQAIDGVYAIISGPPGQPRDFAKMRTLFTPTATMRVITPAGVRGGTLDDYIARSGPILEKEGFDEQELGRRVEVYGNLASVWSSYHGKTASGSFDERGINSFQLVKVGGRWLVASILWQEETPEFPIPADMITER</sequence>
<dbReference type="EMBL" id="CP049871">
    <property type="protein sequence ID" value="QIL02266.1"/>
    <property type="molecule type" value="Genomic_DNA"/>
</dbReference>
<evidence type="ECO:0000313" key="3">
    <source>
        <dbReference type="Proteomes" id="UP000502502"/>
    </source>
</evidence>
<dbReference type="RefSeq" id="WP_166093757.1">
    <property type="nucleotide sequence ID" value="NZ_CP049871.1"/>
</dbReference>
<keyword evidence="1" id="KW-0732">Signal</keyword>
<feature type="signal peptide" evidence="1">
    <location>
        <begin position="1"/>
        <end position="19"/>
    </location>
</feature>
<dbReference type="KEGG" id="ssin:G7078_05335"/>
<evidence type="ECO:0000313" key="2">
    <source>
        <dbReference type="EMBL" id="QIL02266.1"/>
    </source>
</evidence>
<dbReference type="AlphaFoldDB" id="A0A6G7ZMZ5"/>
<dbReference type="PROSITE" id="PS51257">
    <property type="entry name" value="PROKAR_LIPOPROTEIN"/>
    <property type="match status" value="1"/>
</dbReference>
<proteinExistence type="predicted"/>